<dbReference type="EMBL" id="DTBJ01000033">
    <property type="protein sequence ID" value="HGM58792.1"/>
    <property type="molecule type" value="Genomic_DNA"/>
</dbReference>
<proteinExistence type="predicted"/>
<keyword evidence="1" id="KW-0472">Membrane</keyword>
<feature type="transmembrane region" description="Helical" evidence="1">
    <location>
        <begin position="6"/>
        <end position="27"/>
    </location>
</feature>
<dbReference type="AlphaFoldDB" id="A0A7C4D8K7"/>
<keyword evidence="1" id="KW-0812">Transmembrane</keyword>
<gene>
    <name evidence="2" type="ORF">ENU14_04330</name>
</gene>
<name>A0A7C4D8K7_STAMA</name>
<organism evidence="2">
    <name type="scientific">Staphylothermus marinus</name>
    <dbReference type="NCBI Taxonomy" id="2280"/>
    <lineage>
        <taxon>Archaea</taxon>
        <taxon>Thermoproteota</taxon>
        <taxon>Thermoprotei</taxon>
        <taxon>Desulfurococcales</taxon>
        <taxon>Desulfurococcaceae</taxon>
        <taxon>Staphylothermus</taxon>
    </lineage>
</organism>
<feature type="transmembrane region" description="Helical" evidence="1">
    <location>
        <begin position="39"/>
        <end position="60"/>
    </location>
</feature>
<keyword evidence="1" id="KW-1133">Transmembrane helix</keyword>
<accession>A0A7C4D8K7</accession>
<protein>
    <submittedName>
        <fullName evidence="2">Uncharacterized protein</fullName>
    </submittedName>
</protein>
<evidence type="ECO:0000313" key="2">
    <source>
        <dbReference type="EMBL" id="HGM58792.1"/>
    </source>
</evidence>
<comment type="caution">
    <text evidence="2">The sequence shown here is derived from an EMBL/GenBank/DDBJ whole genome shotgun (WGS) entry which is preliminary data.</text>
</comment>
<sequence length="84" mass="9316">MLAKDYVSPVIGLLLVCFSIYIFLQAIQLMISRDIPSSLLSTLIGFVALTGGLTLIRTWILARVVDKSRESQTNEKGKESESKQ</sequence>
<evidence type="ECO:0000256" key="1">
    <source>
        <dbReference type="SAM" id="Phobius"/>
    </source>
</evidence>
<reference evidence="2" key="1">
    <citation type="journal article" date="2020" name="mSystems">
        <title>Genome- and Community-Level Interaction Insights into Carbon Utilization and Element Cycling Functions of Hydrothermarchaeota in Hydrothermal Sediment.</title>
        <authorList>
            <person name="Zhou Z."/>
            <person name="Liu Y."/>
            <person name="Xu W."/>
            <person name="Pan J."/>
            <person name="Luo Z.H."/>
            <person name="Li M."/>
        </authorList>
    </citation>
    <scope>NUCLEOTIDE SEQUENCE [LARGE SCALE GENOMIC DNA]</scope>
    <source>
        <strain evidence="2">SpSt-642</strain>
    </source>
</reference>